<gene>
    <name evidence="1" type="ORF">Patl1_11654</name>
</gene>
<organism evidence="1 2">
    <name type="scientific">Pistacia atlantica</name>
    <dbReference type="NCBI Taxonomy" id="434234"/>
    <lineage>
        <taxon>Eukaryota</taxon>
        <taxon>Viridiplantae</taxon>
        <taxon>Streptophyta</taxon>
        <taxon>Embryophyta</taxon>
        <taxon>Tracheophyta</taxon>
        <taxon>Spermatophyta</taxon>
        <taxon>Magnoliopsida</taxon>
        <taxon>eudicotyledons</taxon>
        <taxon>Gunneridae</taxon>
        <taxon>Pentapetalae</taxon>
        <taxon>rosids</taxon>
        <taxon>malvids</taxon>
        <taxon>Sapindales</taxon>
        <taxon>Anacardiaceae</taxon>
        <taxon>Pistacia</taxon>
    </lineage>
</organism>
<evidence type="ECO:0000313" key="2">
    <source>
        <dbReference type="Proteomes" id="UP001164250"/>
    </source>
</evidence>
<protein>
    <submittedName>
        <fullName evidence="1">Uncharacterized protein</fullName>
    </submittedName>
</protein>
<name>A0ACC1A802_9ROSI</name>
<evidence type="ECO:0000313" key="1">
    <source>
        <dbReference type="EMBL" id="KAJ0082947.1"/>
    </source>
</evidence>
<comment type="caution">
    <text evidence="1">The sequence shown here is derived from an EMBL/GenBank/DDBJ whole genome shotgun (WGS) entry which is preliminary data.</text>
</comment>
<keyword evidence="2" id="KW-1185">Reference proteome</keyword>
<proteinExistence type="predicted"/>
<dbReference type="EMBL" id="CM047908">
    <property type="protein sequence ID" value="KAJ0082947.1"/>
    <property type="molecule type" value="Genomic_DNA"/>
</dbReference>
<reference evidence="2" key="1">
    <citation type="journal article" date="2023" name="G3 (Bethesda)">
        <title>Genome assembly and association tests identify interacting loci associated with vigor, precocity, and sex in interspecific pistachio rootstocks.</title>
        <authorList>
            <person name="Palmer W."/>
            <person name="Jacygrad E."/>
            <person name="Sagayaradj S."/>
            <person name="Cavanaugh K."/>
            <person name="Han R."/>
            <person name="Bertier L."/>
            <person name="Beede B."/>
            <person name="Kafkas S."/>
            <person name="Golino D."/>
            <person name="Preece J."/>
            <person name="Michelmore R."/>
        </authorList>
    </citation>
    <scope>NUCLEOTIDE SEQUENCE [LARGE SCALE GENOMIC DNA]</scope>
</reference>
<accession>A0ACC1A802</accession>
<dbReference type="Proteomes" id="UP001164250">
    <property type="component" value="Chromosome 12"/>
</dbReference>
<sequence>MELISTSFKMDFSYLFLCYLVPLFLILASGIWSLKTRHKNLPPGSFGWPLIGETIEFGSKPEKFVLDRMNKYSPDIFKTNILGEKMAVICGPNGHKFLFTNEHTIFTPFVPYSMQKLFLSSAPRDLNFRETVKNARGAPGFLKPEALVKYVGEMDSITQQQMQTLWEGKDEVKAFSLAKSLTLTLACRFFMGTEDPERVARAISRFDDIKVGMHSVPVNFPGTNFHKACKAAAAVNEELISVICEKKAAMGRGEPMRDIVSHMIMASDGSGKGSEVEIAEKILGLLVAGYSTVASVMTFFMKYVGERPDMYQKILAEQKEVAASKNPGELLNWDDMQKMKYSWNVVCEVMRLTPTIRGTFREVMTDFTYAGYTVPKGWKLYWTVDSTNMNPKYFPDPEKFDPIKI</sequence>